<keyword evidence="2" id="KW-1185">Reference proteome</keyword>
<proteinExistence type="predicted"/>
<accession>A0ABS8VI79</accession>
<evidence type="ECO:0000313" key="2">
    <source>
        <dbReference type="Proteomes" id="UP000823775"/>
    </source>
</evidence>
<organism evidence="1 2">
    <name type="scientific">Datura stramonium</name>
    <name type="common">Jimsonweed</name>
    <name type="synonym">Common thornapple</name>
    <dbReference type="NCBI Taxonomy" id="4076"/>
    <lineage>
        <taxon>Eukaryota</taxon>
        <taxon>Viridiplantae</taxon>
        <taxon>Streptophyta</taxon>
        <taxon>Embryophyta</taxon>
        <taxon>Tracheophyta</taxon>
        <taxon>Spermatophyta</taxon>
        <taxon>Magnoliopsida</taxon>
        <taxon>eudicotyledons</taxon>
        <taxon>Gunneridae</taxon>
        <taxon>Pentapetalae</taxon>
        <taxon>asterids</taxon>
        <taxon>lamiids</taxon>
        <taxon>Solanales</taxon>
        <taxon>Solanaceae</taxon>
        <taxon>Solanoideae</taxon>
        <taxon>Datureae</taxon>
        <taxon>Datura</taxon>
    </lineage>
</organism>
<gene>
    <name evidence="1" type="ORF">HAX54_036479</name>
</gene>
<dbReference type="EMBL" id="JACEIK010004837">
    <property type="protein sequence ID" value="MCD9646559.1"/>
    <property type="molecule type" value="Genomic_DNA"/>
</dbReference>
<feature type="non-terminal residue" evidence="1">
    <location>
        <position position="1"/>
    </location>
</feature>
<comment type="caution">
    <text evidence="1">The sequence shown here is derived from an EMBL/GenBank/DDBJ whole genome shotgun (WGS) entry which is preliminary data.</text>
</comment>
<evidence type="ECO:0000313" key="1">
    <source>
        <dbReference type="EMBL" id="MCD9646559.1"/>
    </source>
</evidence>
<dbReference type="Proteomes" id="UP000823775">
    <property type="component" value="Unassembled WGS sequence"/>
</dbReference>
<name>A0ABS8VI79_DATST</name>
<sequence>KMEWTKQEQGKNECTPCSCTKAVRAVTAYTCVTTGASAPTCPRYQPCDAVAVLLAMSGMRCRPSSA</sequence>
<protein>
    <submittedName>
        <fullName evidence="1">Uncharacterized protein</fullName>
    </submittedName>
</protein>
<reference evidence="1 2" key="1">
    <citation type="journal article" date="2021" name="BMC Genomics">
        <title>Datura genome reveals duplications of psychoactive alkaloid biosynthetic genes and high mutation rate following tissue culture.</title>
        <authorList>
            <person name="Rajewski A."/>
            <person name="Carter-House D."/>
            <person name="Stajich J."/>
            <person name="Litt A."/>
        </authorList>
    </citation>
    <scope>NUCLEOTIDE SEQUENCE [LARGE SCALE GENOMIC DNA]</scope>
    <source>
        <strain evidence="1">AR-01</strain>
    </source>
</reference>